<gene>
    <name evidence="3" type="ORF">SISSUDRAFT_1054226</name>
</gene>
<evidence type="ECO:0000313" key="4">
    <source>
        <dbReference type="Proteomes" id="UP000076798"/>
    </source>
</evidence>
<dbReference type="STRING" id="1314776.A0A165YNR0"/>
<dbReference type="Proteomes" id="UP000076798">
    <property type="component" value="Unassembled WGS sequence"/>
</dbReference>
<feature type="transmembrane region" description="Helical" evidence="2">
    <location>
        <begin position="55"/>
        <end position="77"/>
    </location>
</feature>
<feature type="transmembrane region" description="Helical" evidence="2">
    <location>
        <begin position="202"/>
        <end position="220"/>
    </location>
</feature>
<proteinExistence type="predicted"/>
<dbReference type="AlphaFoldDB" id="A0A165YNR0"/>
<evidence type="ECO:0000313" key="3">
    <source>
        <dbReference type="EMBL" id="KZT33441.1"/>
    </source>
</evidence>
<keyword evidence="4" id="KW-1185">Reference proteome</keyword>
<dbReference type="PANTHER" id="PTHR37471:SF1">
    <property type="entry name" value="AB HYDROLASE-1 DOMAIN-CONTAINING PROTEIN"/>
    <property type="match status" value="1"/>
</dbReference>
<dbReference type="InterPro" id="IPR029058">
    <property type="entry name" value="AB_hydrolase_fold"/>
</dbReference>
<evidence type="ECO:0000256" key="1">
    <source>
        <dbReference type="SAM" id="MobiDB-lite"/>
    </source>
</evidence>
<sequence length="582" mass="66779">MINNSLPELVVIHASIFAIRAVTPLCSLFLGFYWIIGVGWHGRTWNELEGWEVALGLIVSIWAALEVAFYLLVYLPLKWRIQAPAIHPPLIPRAERKALFARCLDSISSVGDPKLDDFLSQWFLDADPSRLTREDIRTWILWAVFSSEYAEKDWRDEIEEYVEMVEKRTGRAFEESEDGKYGEIHVPMRPTFDRVRAAHRPLVWYLIVGIVDTLTSLDLYRSGFRHHQPKYGILMFPLRFWTFLSKRSPSNDMSYWYRPHRSPTKDPIVFIHGIGIGLWPYRDFFKDIIAADPTVGIIAVELLPISMRLTHPPLSSRLFLDSLLAILNEHSITTCTLITHSYGSSMSAHIFRSPKLSKRVANAVLVDPVAFLLHEPSVARNFLYRHPNVWRANELQLWYFASRDISVANALSRYFFWSENVLWAEDLEVSGTPTTVEDDDEDERSGRVTPSERRVVVVLSERDQILHARRVWGYLTRRSQTKTEDDPSETRPPIGSSQDGKLIDVDDSTVHSPPCPAGQPIQDTSTSKGEETDEGRDPKPGETYKNGNLEVMWFDGIDHAQVFDTPHRRRLINAVKEIINGT</sequence>
<feature type="transmembrane region" description="Helical" evidence="2">
    <location>
        <begin position="12"/>
        <end position="35"/>
    </location>
</feature>
<dbReference type="PANTHER" id="PTHR37471">
    <property type="entry name" value="UNNAMED PRODUCT"/>
    <property type="match status" value="1"/>
</dbReference>
<name>A0A165YNR0_9AGAM</name>
<keyword evidence="2" id="KW-1133">Transmembrane helix</keyword>
<evidence type="ECO:0000256" key="2">
    <source>
        <dbReference type="SAM" id="Phobius"/>
    </source>
</evidence>
<dbReference type="OrthoDB" id="6431331at2759"/>
<feature type="region of interest" description="Disordered" evidence="1">
    <location>
        <begin position="479"/>
        <end position="545"/>
    </location>
</feature>
<keyword evidence="2" id="KW-0812">Transmembrane</keyword>
<reference evidence="3 4" key="1">
    <citation type="journal article" date="2016" name="Mol. Biol. Evol.">
        <title>Comparative Genomics of Early-Diverging Mushroom-Forming Fungi Provides Insights into the Origins of Lignocellulose Decay Capabilities.</title>
        <authorList>
            <person name="Nagy L.G."/>
            <person name="Riley R."/>
            <person name="Tritt A."/>
            <person name="Adam C."/>
            <person name="Daum C."/>
            <person name="Floudas D."/>
            <person name="Sun H."/>
            <person name="Yadav J.S."/>
            <person name="Pangilinan J."/>
            <person name="Larsson K.H."/>
            <person name="Matsuura K."/>
            <person name="Barry K."/>
            <person name="Labutti K."/>
            <person name="Kuo R."/>
            <person name="Ohm R.A."/>
            <person name="Bhattacharya S.S."/>
            <person name="Shirouzu T."/>
            <person name="Yoshinaga Y."/>
            <person name="Martin F.M."/>
            <person name="Grigoriev I.V."/>
            <person name="Hibbett D.S."/>
        </authorList>
    </citation>
    <scope>NUCLEOTIDE SEQUENCE [LARGE SCALE GENOMIC DNA]</scope>
    <source>
        <strain evidence="3 4">HHB10207 ss-3</strain>
    </source>
</reference>
<protein>
    <recommendedName>
        <fullName evidence="5">AB hydrolase-1 domain-containing protein</fullName>
    </recommendedName>
</protein>
<evidence type="ECO:0008006" key="5">
    <source>
        <dbReference type="Google" id="ProtNLM"/>
    </source>
</evidence>
<keyword evidence="2" id="KW-0472">Membrane</keyword>
<organism evidence="3 4">
    <name type="scientific">Sistotremastrum suecicum HHB10207 ss-3</name>
    <dbReference type="NCBI Taxonomy" id="1314776"/>
    <lineage>
        <taxon>Eukaryota</taxon>
        <taxon>Fungi</taxon>
        <taxon>Dikarya</taxon>
        <taxon>Basidiomycota</taxon>
        <taxon>Agaricomycotina</taxon>
        <taxon>Agaricomycetes</taxon>
        <taxon>Sistotremastrales</taxon>
        <taxon>Sistotremastraceae</taxon>
        <taxon>Sistotremastrum</taxon>
    </lineage>
</organism>
<dbReference type="EMBL" id="KV428241">
    <property type="protein sequence ID" value="KZT33441.1"/>
    <property type="molecule type" value="Genomic_DNA"/>
</dbReference>
<accession>A0A165YNR0</accession>
<dbReference type="Gene3D" id="3.40.50.1820">
    <property type="entry name" value="alpha/beta hydrolase"/>
    <property type="match status" value="1"/>
</dbReference>
<dbReference type="SUPFAM" id="SSF53474">
    <property type="entry name" value="alpha/beta-Hydrolases"/>
    <property type="match status" value="1"/>
</dbReference>